<dbReference type="InterPro" id="IPR044561">
    <property type="entry name" value="ACT_ThrD-II-like"/>
</dbReference>
<dbReference type="Pfam" id="PF00291">
    <property type="entry name" value="PALP"/>
    <property type="match status" value="1"/>
</dbReference>
<evidence type="ECO:0000256" key="5">
    <source>
        <dbReference type="ARBA" id="ARBA00023239"/>
    </source>
</evidence>
<comment type="caution">
    <text evidence="7">The sequence shown here is derived from an EMBL/GenBank/DDBJ whole genome shotgun (WGS) entry which is preliminary data.</text>
</comment>
<dbReference type="Proteomes" id="UP001197247">
    <property type="component" value="Unassembled WGS sequence"/>
</dbReference>
<evidence type="ECO:0000256" key="4">
    <source>
        <dbReference type="ARBA" id="ARBA00022898"/>
    </source>
</evidence>
<keyword evidence="8" id="KW-1185">Reference proteome</keyword>
<keyword evidence="4" id="KW-0663">Pyridoxal phosphate</keyword>
<dbReference type="SUPFAM" id="SSF53686">
    <property type="entry name" value="Tryptophan synthase beta subunit-like PLP-dependent enzymes"/>
    <property type="match status" value="1"/>
</dbReference>
<evidence type="ECO:0000256" key="3">
    <source>
        <dbReference type="ARBA" id="ARBA00012096"/>
    </source>
</evidence>
<evidence type="ECO:0000256" key="2">
    <source>
        <dbReference type="ARBA" id="ARBA00010869"/>
    </source>
</evidence>
<dbReference type="NCBIfam" id="TIGR01127">
    <property type="entry name" value="ilvA_1Cterm"/>
    <property type="match status" value="1"/>
</dbReference>
<dbReference type="EMBL" id="JAHBAY010000020">
    <property type="protein sequence ID" value="MBT0773796.1"/>
    <property type="molecule type" value="Genomic_DNA"/>
</dbReference>
<organism evidence="7 8">
    <name type="scientific">Kineosporia corallincola</name>
    <dbReference type="NCBI Taxonomy" id="2835133"/>
    <lineage>
        <taxon>Bacteria</taxon>
        <taxon>Bacillati</taxon>
        <taxon>Actinomycetota</taxon>
        <taxon>Actinomycetes</taxon>
        <taxon>Kineosporiales</taxon>
        <taxon>Kineosporiaceae</taxon>
        <taxon>Kineosporia</taxon>
    </lineage>
</organism>
<comment type="similarity">
    <text evidence="2">Belongs to the serine/threonine dehydratase family.</text>
</comment>
<dbReference type="GO" id="GO:0004794">
    <property type="term" value="F:threonine deaminase activity"/>
    <property type="evidence" value="ECO:0007669"/>
    <property type="project" value="UniProtKB-EC"/>
</dbReference>
<evidence type="ECO:0000256" key="1">
    <source>
        <dbReference type="ARBA" id="ARBA00001933"/>
    </source>
</evidence>
<evidence type="ECO:0000313" key="8">
    <source>
        <dbReference type="Proteomes" id="UP001197247"/>
    </source>
</evidence>
<sequence>MSVADRRVLPVSDADVVAAAELLEPVIRRTPVVRSRALSDLRGGQVWLKCENQQRAGSFKIRGAYTRMARLSDEEKARGVVAASAGNHAQGVALAARLLGVPARVYMPVGAPLPKLDATRGYGAEVVLTGNTVDECLASALEHAATSGAVMIHPFDHPDVVAGQGTIALELLEQRPEVKTVLVSTGGGGLLAGVATVLKARRPDIRVIGVQAESAAAYPPSLAAGRPESLPSMSTMADGIAVGRPGDVPFTIVESLVDEMVTVDEETISRALILMLERQKLLIEPAGAVAVAALLKPELEIETPALAVLSGGNVDPLLLMRLIRHGLASAGRYLRLQVRVPDRPGSLAGLLMRLATTDANVMEVEHVRTGPHTPVNEVEVALWLETRGAEHCRQVVADLTEAGYQPVSSETD</sequence>
<evidence type="ECO:0000259" key="6">
    <source>
        <dbReference type="Pfam" id="PF00291"/>
    </source>
</evidence>
<name>A0ABS5TSN7_9ACTN</name>
<keyword evidence="5 7" id="KW-0456">Lyase</keyword>
<dbReference type="InterPro" id="IPR050147">
    <property type="entry name" value="Ser/Thr_Dehydratase"/>
</dbReference>
<proteinExistence type="inferred from homology"/>
<evidence type="ECO:0000313" key="7">
    <source>
        <dbReference type="EMBL" id="MBT0773796.1"/>
    </source>
</evidence>
<gene>
    <name evidence="7" type="ORF">KIH74_32925</name>
</gene>
<reference evidence="7 8" key="1">
    <citation type="submission" date="2021-05" db="EMBL/GenBank/DDBJ databases">
        <title>Kineosporia and Streptomyces sp. nov. two new marine actinobacteria isolated from Coral.</title>
        <authorList>
            <person name="Buangrab K."/>
            <person name="Sutthacheep M."/>
            <person name="Yeemin T."/>
            <person name="Harunari E."/>
            <person name="Igarashi Y."/>
            <person name="Kanchanasin P."/>
            <person name="Tanasupawat S."/>
            <person name="Phongsopitanun W."/>
        </authorList>
    </citation>
    <scope>NUCLEOTIDE SEQUENCE [LARGE SCALE GENOMIC DNA]</scope>
    <source>
        <strain evidence="7 8">J2-2</strain>
    </source>
</reference>
<accession>A0ABS5TSN7</accession>
<protein>
    <recommendedName>
        <fullName evidence="3">threonine ammonia-lyase</fullName>
        <ecNumber evidence="3">4.3.1.19</ecNumber>
    </recommendedName>
</protein>
<dbReference type="CDD" id="cd01562">
    <property type="entry name" value="Thr-dehyd"/>
    <property type="match status" value="1"/>
</dbReference>
<dbReference type="InterPro" id="IPR036052">
    <property type="entry name" value="TrpB-like_PALP_sf"/>
</dbReference>
<dbReference type="Gene3D" id="3.40.50.1100">
    <property type="match status" value="2"/>
</dbReference>
<dbReference type="CDD" id="cd04886">
    <property type="entry name" value="ACT_ThrD-II-like"/>
    <property type="match status" value="1"/>
</dbReference>
<dbReference type="PANTHER" id="PTHR48078">
    <property type="entry name" value="THREONINE DEHYDRATASE, MITOCHONDRIAL-RELATED"/>
    <property type="match status" value="1"/>
</dbReference>
<feature type="domain" description="Tryptophan synthase beta chain-like PALP" evidence="6">
    <location>
        <begin position="24"/>
        <end position="311"/>
    </location>
</feature>
<dbReference type="InterPro" id="IPR001926">
    <property type="entry name" value="TrpB-like_PALP"/>
</dbReference>
<comment type="cofactor">
    <cofactor evidence="1">
        <name>pyridoxal 5'-phosphate</name>
        <dbReference type="ChEBI" id="CHEBI:597326"/>
    </cofactor>
</comment>
<dbReference type="PANTHER" id="PTHR48078:SF6">
    <property type="entry name" value="L-THREONINE DEHYDRATASE CATABOLIC TDCB"/>
    <property type="match status" value="1"/>
</dbReference>
<dbReference type="EC" id="4.3.1.19" evidence="3"/>
<dbReference type="InterPro" id="IPR005789">
    <property type="entry name" value="Thr_deHydtase_catblc"/>
</dbReference>
<dbReference type="RefSeq" id="WP_214160336.1">
    <property type="nucleotide sequence ID" value="NZ_JAHBAY010000020.1"/>
</dbReference>